<accession>A0A9P6E2J1</accession>
<name>A0A9P6E2J1_9AGAM</name>
<evidence type="ECO:0000313" key="1">
    <source>
        <dbReference type="EMBL" id="KAF9520330.1"/>
    </source>
</evidence>
<evidence type="ECO:0000313" key="2">
    <source>
        <dbReference type="Proteomes" id="UP000886523"/>
    </source>
</evidence>
<reference evidence="1" key="1">
    <citation type="journal article" date="2020" name="Nat. Commun.">
        <title>Large-scale genome sequencing of mycorrhizal fungi provides insights into the early evolution of symbiotic traits.</title>
        <authorList>
            <person name="Miyauchi S."/>
            <person name="Kiss E."/>
            <person name="Kuo A."/>
            <person name="Drula E."/>
            <person name="Kohler A."/>
            <person name="Sanchez-Garcia M."/>
            <person name="Morin E."/>
            <person name="Andreopoulos B."/>
            <person name="Barry K.W."/>
            <person name="Bonito G."/>
            <person name="Buee M."/>
            <person name="Carver A."/>
            <person name="Chen C."/>
            <person name="Cichocki N."/>
            <person name="Clum A."/>
            <person name="Culley D."/>
            <person name="Crous P.W."/>
            <person name="Fauchery L."/>
            <person name="Girlanda M."/>
            <person name="Hayes R.D."/>
            <person name="Keri Z."/>
            <person name="LaButti K."/>
            <person name="Lipzen A."/>
            <person name="Lombard V."/>
            <person name="Magnuson J."/>
            <person name="Maillard F."/>
            <person name="Murat C."/>
            <person name="Nolan M."/>
            <person name="Ohm R.A."/>
            <person name="Pangilinan J."/>
            <person name="Pereira M.F."/>
            <person name="Perotto S."/>
            <person name="Peter M."/>
            <person name="Pfister S."/>
            <person name="Riley R."/>
            <person name="Sitrit Y."/>
            <person name="Stielow J.B."/>
            <person name="Szollosi G."/>
            <person name="Zifcakova L."/>
            <person name="Stursova M."/>
            <person name="Spatafora J.W."/>
            <person name="Tedersoo L."/>
            <person name="Vaario L.M."/>
            <person name="Yamada A."/>
            <person name="Yan M."/>
            <person name="Wang P."/>
            <person name="Xu J."/>
            <person name="Bruns T."/>
            <person name="Baldrian P."/>
            <person name="Vilgalys R."/>
            <person name="Dunand C."/>
            <person name="Henrissat B."/>
            <person name="Grigoriev I.V."/>
            <person name="Hibbett D."/>
            <person name="Nagy L.G."/>
            <person name="Martin F.M."/>
        </authorList>
    </citation>
    <scope>NUCLEOTIDE SEQUENCE</scope>
    <source>
        <strain evidence="1">UP504</strain>
    </source>
</reference>
<dbReference type="AlphaFoldDB" id="A0A9P6E2J1"/>
<protein>
    <submittedName>
        <fullName evidence="1">Uncharacterized protein</fullName>
    </submittedName>
</protein>
<dbReference type="EMBL" id="MU128912">
    <property type="protein sequence ID" value="KAF9520330.1"/>
    <property type="molecule type" value="Genomic_DNA"/>
</dbReference>
<proteinExistence type="predicted"/>
<organism evidence="1 2">
    <name type="scientific">Hydnum rufescens UP504</name>
    <dbReference type="NCBI Taxonomy" id="1448309"/>
    <lineage>
        <taxon>Eukaryota</taxon>
        <taxon>Fungi</taxon>
        <taxon>Dikarya</taxon>
        <taxon>Basidiomycota</taxon>
        <taxon>Agaricomycotina</taxon>
        <taxon>Agaricomycetes</taxon>
        <taxon>Cantharellales</taxon>
        <taxon>Hydnaceae</taxon>
        <taxon>Hydnum</taxon>
    </lineage>
</organism>
<sequence length="199" mass="22668">MHWIIYQPFVLQSKNAGKHWPAHSPRNTRPWSNSAFVPRHQTRLLRPKRIPRDTDRVRGEIHPSRVLELHCSPWIGRRWPPSCLPGSCRSCQDRTRSGTRRSVVALAIRAHRIPGIHPATPVVCQPLDADVRSTTGGPARLGQNARCQCGWSHRWRSHEGIAQAYGESVRRFRPDRGHPVCLCPTCQTRVGAGRWDINI</sequence>
<dbReference type="Proteomes" id="UP000886523">
    <property type="component" value="Unassembled WGS sequence"/>
</dbReference>
<comment type="caution">
    <text evidence="1">The sequence shown here is derived from an EMBL/GenBank/DDBJ whole genome shotgun (WGS) entry which is preliminary data.</text>
</comment>
<gene>
    <name evidence="1" type="ORF">BS47DRAFT_754108</name>
</gene>
<keyword evidence="2" id="KW-1185">Reference proteome</keyword>